<evidence type="ECO:0000313" key="2">
    <source>
        <dbReference type="Proteomes" id="UP000709295"/>
    </source>
</evidence>
<sequence length="96" mass="10618">MTSEFAADLTVFCKGRKRTVAHRNHDAGVKLTEGKEPLSVSILRSLCATLLKHNDEEFVFADTSLLMSWNLMCRAGNTTSIHSTHISWDGDALVVL</sequence>
<organism evidence="1 2">
    <name type="scientific">Phytophthora aleatoria</name>
    <dbReference type="NCBI Taxonomy" id="2496075"/>
    <lineage>
        <taxon>Eukaryota</taxon>
        <taxon>Sar</taxon>
        <taxon>Stramenopiles</taxon>
        <taxon>Oomycota</taxon>
        <taxon>Peronosporomycetes</taxon>
        <taxon>Peronosporales</taxon>
        <taxon>Peronosporaceae</taxon>
        <taxon>Phytophthora</taxon>
    </lineage>
</organism>
<reference evidence="1" key="1">
    <citation type="submission" date="2021-01" db="EMBL/GenBank/DDBJ databases">
        <title>Phytophthora aleatoria, a newly-described species from Pinus radiata is distinct from Phytophthora cactorum isolates based on comparative genomics.</title>
        <authorList>
            <person name="Mcdougal R."/>
            <person name="Panda P."/>
            <person name="Williams N."/>
            <person name="Studholme D.J."/>
        </authorList>
    </citation>
    <scope>NUCLEOTIDE SEQUENCE</scope>
    <source>
        <strain evidence="1">NZFS 4037</strain>
    </source>
</reference>
<dbReference type="Proteomes" id="UP000709295">
    <property type="component" value="Unassembled WGS sequence"/>
</dbReference>
<name>A0A8J5MFF5_9STRA</name>
<dbReference type="EMBL" id="JAENGY010000542">
    <property type="protein sequence ID" value="KAG6960721.1"/>
    <property type="molecule type" value="Genomic_DNA"/>
</dbReference>
<evidence type="ECO:0000313" key="1">
    <source>
        <dbReference type="EMBL" id="KAG6960721.1"/>
    </source>
</evidence>
<proteinExistence type="predicted"/>
<protein>
    <submittedName>
        <fullName evidence="1">Uncharacterized protein</fullName>
    </submittedName>
</protein>
<gene>
    <name evidence="1" type="ORF">JG688_00009463</name>
</gene>
<comment type="caution">
    <text evidence="1">The sequence shown here is derived from an EMBL/GenBank/DDBJ whole genome shotgun (WGS) entry which is preliminary data.</text>
</comment>
<accession>A0A8J5MFF5</accession>
<dbReference type="AlphaFoldDB" id="A0A8J5MFF5"/>
<keyword evidence="2" id="KW-1185">Reference proteome</keyword>